<dbReference type="EMBL" id="JASVWF010000013">
    <property type="protein sequence ID" value="MDL5160591.1"/>
    <property type="molecule type" value="Genomic_DNA"/>
</dbReference>
<comment type="caution">
    <text evidence="2">The sequence shown here is derived from an EMBL/GenBank/DDBJ whole genome shotgun (WGS) entry which is preliminary data.</text>
</comment>
<accession>A0ABT7MIY5</accession>
<feature type="compositionally biased region" description="Basic and acidic residues" evidence="1">
    <location>
        <begin position="1"/>
        <end position="10"/>
    </location>
</feature>
<evidence type="ECO:0000313" key="3">
    <source>
        <dbReference type="Proteomes" id="UP001231924"/>
    </source>
</evidence>
<gene>
    <name evidence="2" type="ORF">QRT03_31825</name>
</gene>
<organism evidence="2 3">
    <name type="scientific">Actinomycetospora termitidis</name>
    <dbReference type="NCBI Taxonomy" id="3053470"/>
    <lineage>
        <taxon>Bacteria</taxon>
        <taxon>Bacillati</taxon>
        <taxon>Actinomycetota</taxon>
        <taxon>Actinomycetes</taxon>
        <taxon>Pseudonocardiales</taxon>
        <taxon>Pseudonocardiaceae</taxon>
        <taxon>Actinomycetospora</taxon>
    </lineage>
</organism>
<dbReference type="Proteomes" id="UP001231924">
    <property type="component" value="Unassembled WGS sequence"/>
</dbReference>
<protein>
    <submittedName>
        <fullName evidence="2">DUF6247 family protein</fullName>
    </submittedName>
</protein>
<name>A0ABT7MIY5_9PSEU</name>
<keyword evidence="3" id="KW-1185">Reference proteome</keyword>
<dbReference type="RefSeq" id="WP_286057195.1">
    <property type="nucleotide sequence ID" value="NZ_JASVWF010000013.1"/>
</dbReference>
<dbReference type="InterPro" id="IPR046214">
    <property type="entry name" value="DUF6247"/>
</dbReference>
<proteinExistence type="predicted"/>
<evidence type="ECO:0000313" key="2">
    <source>
        <dbReference type="EMBL" id="MDL5160591.1"/>
    </source>
</evidence>
<evidence type="ECO:0000256" key="1">
    <source>
        <dbReference type="SAM" id="MobiDB-lite"/>
    </source>
</evidence>
<reference evidence="2 3" key="1">
    <citation type="submission" date="2023-06" db="EMBL/GenBank/DDBJ databases">
        <title>Actinomycetospora Odt1-22.</title>
        <authorList>
            <person name="Supong K."/>
        </authorList>
    </citation>
    <scope>NUCLEOTIDE SEQUENCE [LARGE SCALE GENOMIC DNA]</scope>
    <source>
        <strain evidence="2 3">Odt1-22</strain>
    </source>
</reference>
<dbReference type="Pfam" id="PF19760">
    <property type="entry name" value="DUF6247"/>
    <property type="match status" value="1"/>
</dbReference>
<sequence>MVATESLHDEPEPDLQALAPGAAPEVIREYLLPADRERFDAALSDARAGGGEDRIWNCVERWRGIAVLQADRRRFRRLARQIAERTTGVASPDDEPLEVTRAKAHI</sequence>
<feature type="region of interest" description="Disordered" evidence="1">
    <location>
        <begin position="1"/>
        <end position="21"/>
    </location>
</feature>
<feature type="region of interest" description="Disordered" evidence="1">
    <location>
        <begin position="86"/>
        <end position="106"/>
    </location>
</feature>